<gene>
    <name evidence="2" type="ORF">MUN86_26820</name>
</gene>
<dbReference type="Pfam" id="PF13751">
    <property type="entry name" value="DDE_Tnp_1_6"/>
    <property type="match status" value="1"/>
</dbReference>
<protein>
    <submittedName>
        <fullName evidence="2">Transposase</fullName>
    </submittedName>
</protein>
<organism evidence="2 3">
    <name type="scientific">Hymenobacter volaticus</name>
    <dbReference type="NCBI Taxonomy" id="2932254"/>
    <lineage>
        <taxon>Bacteria</taxon>
        <taxon>Pseudomonadati</taxon>
        <taxon>Bacteroidota</taxon>
        <taxon>Cytophagia</taxon>
        <taxon>Cytophagales</taxon>
        <taxon>Hymenobacteraceae</taxon>
        <taxon>Hymenobacter</taxon>
    </lineage>
</organism>
<accession>A0ABY4GEF6</accession>
<feature type="domain" description="Transposase DDE" evidence="1">
    <location>
        <begin position="3"/>
        <end position="61"/>
    </location>
</feature>
<keyword evidence="3" id="KW-1185">Reference proteome</keyword>
<name>A0ABY4GEF6_9BACT</name>
<geneLocation type="plasmid" evidence="2 3">
    <name>unnamed4</name>
</geneLocation>
<dbReference type="InterPro" id="IPR025668">
    <property type="entry name" value="Tnp_DDE_dom"/>
</dbReference>
<evidence type="ECO:0000259" key="1">
    <source>
        <dbReference type="Pfam" id="PF13751"/>
    </source>
</evidence>
<proteinExistence type="predicted"/>
<dbReference type="EMBL" id="CP095065">
    <property type="protein sequence ID" value="UOQ69313.1"/>
    <property type="molecule type" value="Genomic_DNA"/>
</dbReference>
<keyword evidence="2" id="KW-0614">Plasmid</keyword>
<dbReference type="Proteomes" id="UP000830401">
    <property type="component" value="Plasmid unnamed4"/>
</dbReference>
<sequence length="118" mass="13335">MLARLATRVGQRMRRLRASTVEPVLGSLITYYGLRHLSKKGQAGAAKVLYIAAMAYNLKKCLRFHACQPGNSVISLPAPGPVRWLILYFCNSHWCYNRHSGKIIKWLPILECVDFVSC</sequence>
<dbReference type="RefSeq" id="WP_245127067.1">
    <property type="nucleotide sequence ID" value="NZ_CP095065.1"/>
</dbReference>
<evidence type="ECO:0000313" key="2">
    <source>
        <dbReference type="EMBL" id="UOQ69313.1"/>
    </source>
</evidence>
<reference evidence="2" key="1">
    <citation type="submission" date="2022-04" db="EMBL/GenBank/DDBJ databases">
        <title>Hymenobacter sp. isolated from the air.</title>
        <authorList>
            <person name="Won M."/>
            <person name="Lee C.-M."/>
            <person name="Woen H.-Y."/>
            <person name="Kwon S.-W."/>
        </authorList>
    </citation>
    <scope>NUCLEOTIDE SEQUENCE</scope>
    <source>
        <strain evidence="2">5420S-77</strain>
        <plasmid evidence="2">unnamed4</plasmid>
    </source>
</reference>
<evidence type="ECO:0000313" key="3">
    <source>
        <dbReference type="Proteomes" id="UP000830401"/>
    </source>
</evidence>